<feature type="signal peptide" evidence="1">
    <location>
        <begin position="1"/>
        <end position="18"/>
    </location>
</feature>
<reference evidence="2" key="1">
    <citation type="submission" date="2022-01" db="EMBL/GenBank/DDBJ databases">
        <authorList>
            <person name="King R."/>
        </authorList>
    </citation>
    <scope>NUCLEOTIDE SEQUENCE</scope>
</reference>
<proteinExistence type="predicted"/>
<feature type="chain" id="PRO_5040200893" evidence="1">
    <location>
        <begin position="19"/>
        <end position="145"/>
    </location>
</feature>
<keyword evidence="3" id="KW-1185">Reference proteome</keyword>
<evidence type="ECO:0000313" key="2">
    <source>
        <dbReference type="EMBL" id="CAH1115084.1"/>
    </source>
</evidence>
<evidence type="ECO:0000313" key="3">
    <source>
        <dbReference type="Proteomes" id="UP001153636"/>
    </source>
</evidence>
<gene>
    <name evidence="2" type="ORF">PSYICH_LOCUS14978</name>
</gene>
<name>A0A9P0GIQ6_9CUCU</name>
<dbReference type="Proteomes" id="UP001153636">
    <property type="component" value="Chromosome 9"/>
</dbReference>
<organism evidence="2 3">
    <name type="scientific">Psylliodes chrysocephalus</name>
    <dbReference type="NCBI Taxonomy" id="3402493"/>
    <lineage>
        <taxon>Eukaryota</taxon>
        <taxon>Metazoa</taxon>
        <taxon>Ecdysozoa</taxon>
        <taxon>Arthropoda</taxon>
        <taxon>Hexapoda</taxon>
        <taxon>Insecta</taxon>
        <taxon>Pterygota</taxon>
        <taxon>Neoptera</taxon>
        <taxon>Endopterygota</taxon>
        <taxon>Coleoptera</taxon>
        <taxon>Polyphaga</taxon>
        <taxon>Cucujiformia</taxon>
        <taxon>Chrysomeloidea</taxon>
        <taxon>Chrysomelidae</taxon>
        <taxon>Galerucinae</taxon>
        <taxon>Alticini</taxon>
        <taxon>Psylliodes</taxon>
    </lineage>
</organism>
<protein>
    <submittedName>
        <fullName evidence="2">Uncharacterized protein</fullName>
    </submittedName>
</protein>
<dbReference type="EMBL" id="OV651821">
    <property type="protein sequence ID" value="CAH1115084.1"/>
    <property type="molecule type" value="Genomic_DNA"/>
</dbReference>
<keyword evidence="1" id="KW-0732">Signal</keyword>
<dbReference type="OrthoDB" id="6689267at2759"/>
<evidence type="ECO:0000256" key="1">
    <source>
        <dbReference type="SAM" id="SignalP"/>
    </source>
</evidence>
<accession>A0A9P0GIQ6</accession>
<sequence length="145" mass="16281">MNHFSVIVLFLSLGCTLSRELHPILPNSNKCFDTYTDVQPINLSSLTKACVESIPEINNCQGLALVSDEIILLACNETDDENVKPLKKGCYRIIKQDGNEGVVCQRFKKRNLCEVIKTPANLVIEVYCDRSARGIVNVRQLKLTR</sequence>
<dbReference type="AlphaFoldDB" id="A0A9P0GIQ6"/>